<accession>A0A4Y3KF51</accession>
<dbReference type="EMBL" id="BJLP01000055">
    <property type="protein sequence ID" value="GEA82296.1"/>
    <property type="molecule type" value="Genomic_DNA"/>
</dbReference>
<dbReference type="Proteomes" id="UP000315842">
    <property type="component" value="Unassembled WGS sequence"/>
</dbReference>
<evidence type="ECO:0000313" key="3">
    <source>
        <dbReference type="Proteomes" id="UP000315842"/>
    </source>
</evidence>
<sequence length="583" mass="60166">MDTIATRDPRGEVRLRSGTRSRELDGRIAVSAGESAVIVDGADEQALWTAIEPVLRAGVRPDRLLAAVPEHGRAVVARILARLDEHHLLREVEAATEPLPALDHLETVTRRPAAAARLVATTTLRVRGSGPVVRSVVAHLNAAGYARVVEQREPAARALARVERQAADLTWRPVAFAAGDARTVVVGPCDRDADAELEAAVLARVARGSAPEPVVEPDTTAGTGTGTGTGIATGIETGTRPGTDTGVRTGTADAGGAPVPSVPETLLAELVGAQLALAALDSSAREVEPAPPAPAAHYLVTTSGLVSERHPHVALPRLGRDGRVLDVDAWAVRDVVADPVALARLEPVWDPVLGVVGEPLPLDLPQAPVGLAALVDDEGRTLGGIGTTTAAARVDVVLDALRVATGPAVHRAGSLGLGVAATAARADAVARLVERSDLGWRPAPLDRTRLDAQAHRLHTSLTRRLGKRAAVGLAVSGTGLCRVDVRDADGDLLGRAVATSPAAAAAGALLRAVGRVQWHESQVTLVPTDPVLDVLDTRTASVRTEVDAWARAAVAAGAVQLVEPDHADGWGGVGVHAAVASWT</sequence>
<evidence type="ECO:0000256" key="1">
    <source>
        <dbReference type="SAM" id="MobiDB-lite"/>
    </source>
</evidence>
<evidence type="ECO:0000313" key="2">
    <source>
        <dbReference type="EMBL" id="GEA82296.1"/>
    </source>
</evidence>
<protein>
    <submittedName>
        <fullName evidence="2">Uncharacterized protein</fullName>
    </submittedName>
</protein>
<reference evidence="2 3" key="1">
    <citation type="submission" date="2019-06" db="EMBL/GenBank/DDBJ databases">
        <title>Whole genome shotgun sequence of Cellulomonas uda NBRC 3747.</title>
        <authorList>
            <person name="Hosoyama A."/>
            <person name="Uohara A."/>
            <person name="Ohji S."/>
            <person name="Ichikawa N."/>
        </authorList>
    </citation>
    <scope>NUCLEOTIDE SEQUENCE [LARGE SCALE GENOMIC DNA]</scope>
    <source>
        <strain evidence="2 3">NBRC 3747</strain>
    </source>
</reference>
<dbReference type="AlphaFoldDB" id="A0A4Y3KF51"/>
<organism evidence="2 3">
    <name type="scientific">Cellulomonas uda</name>
    <dbReference type="NCBI Taxonomy" id="1714"/>
    <lineage>
        <taxon>Bacteria</taxon>
        <taxon>Bacillati</taxon>
        <taxon>Actinomycetota</taxon>
        <taxon>Actinomycetes</taxon>
        <taxon>Micrococcales</taxon>
        <taxon>Cellulomonadaceae</taxon>
        <taxon>Cellulomonas</taxon>
    </lineage>
</organism>
<comment type="caution">
    <text evidence="2">The sequence shown here is derived from an EMBL/GenBank/DDBJ whole genome shotgun (WGS) entry which is preliminary data.</text>
</comment>
<gene>
    <name evidence="2" type="ORF">CUD01_27400</name>
</gene>
<keyword evidence="3" id="KW-1185">Reference proteome</keyword>
<feature type="region of interest" description="Disordered" evidence="1">
    <location>
        <begin position="208"/>
        <end position="244"/>
    </location>
</feature>
<dbReference type="RefSeq" id="WP_141321929.1">
    <property type="nucleotide sequence ID" value="NZ_BJLP01000055.1"/>
</dbReference>
<name>A0A4Y3KF51_CELUD</name>
<proteinExistence type="predicted"/>